<protein>
    <submittedName>
        <fullName evidence="3">DUF397 domain-containing protein</fullName>
    </submittedName>
</protein>
<dbReference type="RefSeq" id="WP_378059460.1">
    <property type="nucleotide sequence ID" value="NZ_JBHSIS010000020.1"/>
</dbReference>
<organism evidence="3 4">
    <name type="scientific">Actinophytocola glycyrrhizae</name>
    <dbReference type="NCBI Taxonomy" id="2044873"/>
    <lineage>
        <taxon>Bacteria</taxon>
        <taxon>Bacillati</taxon>
        <taxon>Actinomycetota</taxon>
        <taxon>Actinomycetes</taxon>
        <taxon>Pseudonocardiales</taxon>
        <taxon>Pseudonocardiaceae</taxon>
    </lineage>
</organism>
<feature type="domain" description="DUF397" evidence="2">
    <location>
        <begin position="10"/>
        <end position="61"/>
    </location>
</feature>
<gene>
    <name evidence="3" type="ORF">ACFPCV_28520</name>
</gene>
<evidence type="ECO:0000256" key="1">
    <source>
        <dbReference type="SAM" id="MobiDB-lite"/>
    </source>
</evidence>
<dbReference type="Pfam" id="PF04149">
    <property type="entry name" value="DUF397"/>
    <property type="match status" value="1"/>
</dbReference>
<comment type="caution">
    <text evidence="3">The sequence shown here is derived from an EMBL/GenBank/DDBJ whole genome shotgun (WGS) entry which is preliminary data.</text>
</comment>
<evidence type="ECO:0000259" key="2">
    <source>
        <dbReference type="Pfam" id="PF04149"/>
    </source>
</evidence>
<name>A0ABV9S912_9PSEU</name>
<accession>A0ABV9S912</accession>
<proteinExistence type="predicted"/>
<dbReference type="Proteomes" id="UP001595859">
    <property type="component" value="Unassembled WGS sequence"/>
</dbReference>
<sequence>MSSVDLAELSWRKSSRSTANGDNGNCVEIAFAGPAVAVRDSKNPAAPIAVPVAAFTALLRSM</sequence>
<dbReference type="InterPro" id="IPR007278">
    <property type="entry name" value="DUF397"/>
</dbReference>
<keyword evidence="4" id="KW-1185">Reference proteome</keyword>
<evidence type="ECO:0000313" key="4">
    <source>
        <dbReference type="Proteomes" id="UP001595859"/>
    </source>
</evidence>
<reference evidence="4" key="1">
    <citation type="journal article" date="2019" name="Int. J. Syst. Evol. Microbiol.">
        <title>The Global Catalogue of Microorganisms (GCM) 10K type strain sequencing project: providing services to taxonomists for standard genome sequencing and annotation.</title>
        <authorList>
            <consortium name="The Broad Institute Genomics Platform"/>
            <consortium name="The Broad Institute Genome Sequencing Center for Infectious Disease"/>
            <person name="Wu L."/>
            <person name="Ma J."/>
        </authorList>
    </citation>
    <scope>NUCLEOTIDE SEQUENCE [LARGE SCALE GENOMIC DNA]</scope>
    <source>
        <strain evidence="4">ZS-22-S1</strain>
    </source>
</reference>
<feature type="region of interest" description="Disordered" evidence="1">
    <location>
        <begin position="1"/>
        <end position="23"/>
    </location>
</feature>
<evidence type="ECO:0000313" key="3">
    <source>
        <dbReference type="EMBL" id="MFC4857459.1"/>
    </source>
</evidence>
<dbReference type="EMBL" id="JBHSIS010000020">
    <property type="protein sequence ID" value="MFC4857459.1"/>
    <property type="molecule type" value="Genomic_DNA"/>
</dbReference>